<feature type="compositionally biased region" description="Polar residues" evidence="4">
    <location>
        <begin position="110"/>
        <end position="122"/>
    </location>
</feature>
<keyword evidence="2" id="KW-0677">Repeat</keyword>
<reference evidence="6" key="4">
    <citation type="submission" date="2025-05" db="UniProtKB">
        <authorList>
            <consortium name="EnsemblFungi"/>
        </authorList>
    </citation>
    <scope>IDENTIFICATION</scope>
    <source>
        <strain evidence="6">isolate 1-1 / race 1 (BBBD)</strain>
    </source>
</reference>
<dbReference type="Proteomes" id="UP000005240">
    <property type="component" value="Unassembled WGS sequence"/>
</dbReference>
<dbReference type="PROSITE" id="PS50294">
    <property type="entry name" value="WD_REPEATS_REGION"/>
    <property type="match status" value="1"/>
</dbReference>
<sequence>MKTQDLIHGLVGQDHQIMGRRVLLSTSTGHINFVKSIHIIPNLGLLVSGSTDRDIRLWDFKQSIESFDWSEIEAQCHAQRRAKIKANQSKTEQEIAAEDAIEDAPAGLPNFNSPSLSTQTNGGWLRYQ</sequence>
<evidence type="ECO:0000313" key="6">
    <source>
        <dbReference type="EnsemblFungi" id="PTTG_09711-t43_1-p1"/>
    </source>
</evidence>
<gene>
    <name evidence="5" type="ORF">PTTG_09711</name>
</gene>
<reference evidence="5" key="2">
    <citation type="submission" date="2016-05" db="EMBL/GenBank/DDBJ databases">
        <title>Comparative analysis highlights variable genome content of wheat rusts and divergence of the mating loci.</title>
        <authorList>
            <person name="Cuomo C.A."/>
            <person name="Bakkeren G."/>
            <person name="Szabo L."/>
            <person name="Khalil H."/>
            <person name="Joly D."/>
            <person name="Goldberg J."/>
            <person name="Young S."/>
            <person name="Zeng Q."/>
            <person name="Fellers J."/>
        </authorList>
    </citation>
    <scope>NUCLEOTIDE SEQUENCE [LARGE SCALE GENOMIC DNA]</scope>
    <source>
        <strain evidence="5">1-1 BBBD Race 1</strain>
    </source>
</reference>
<feature type="repeat" description="WD" evidence="3">
    <location>
        <begin position="27"/>
        <end position="61"/>
    </location>
</feature>
<evidence type="ECO:0000256" key="3">
    <source>
        <dbReference type="PROSITE-ProRule" id="PRU00221"/>
    </source>
</evidence>
<dbReference type="OrthoDB" id="6262491at2759"/>
<dbReference type="STRING" id="630390.A0A180GML4"/>
<dbReference type="Gene3D" id="2.130.10.10">
    <property type="entry name" value="YVTN repeat-like/Quinoprotein amine dehydrogenase"/>
    <property type="match status" value="1"/>
</dbReference>
<reference evidence="5" key="1">
    <citation type="submission" date="2009-11" db="EMBL/GenBank/DDBJ databases">
        <authorList>
            <consortium name="The Broad Institute Genome Sequencing Platform"/>
            <person name="Ward D."/>
            <person name="Feldgarden M."/>
            <person name="Earl A."/>
            <person name="Young S.K."/>
            <person name="Zeng Q."/>
            <person name="Koehrsen M."/>
            <person name="Alvarado L."/>
            <person name="Berlin A."/>
            <person name="Bochicchio J."/>
            <person name="Borenstein D."/>
            <person name="Chapman S.B."/>
            <person name="Chen Z."/>
            <person name="Engels R."/>
            <person name="Freedman E."/>
            <person name="Gellesch M."/>
            <person name="Goldberg J."/>
            <person name="Griggs A."/>
            <person name="Gujja S."/>
            <person name="Heilman E."/>
            <person name="Heiman D."/>
            <person name="Hepburn T."/>
            <person name="Howarth C."/>
            <person name="Jen D."/>
            <person name="Larson L."/>
            <person name="Lewis B."/>
            <person name="Mehta T."/>
            <person name="Park D."/>
            <person name="Pearson M."/>
            <person name="Roberts A."/>
            <person name="Saif S."/>
            <person name="Shea T."/>
            <person name="Shenoy N."/>
            <person name="Sisk P."/>
            <person name="Stolte C."/>
            <person name="Sykes S."/>
            <person name="Thomson T."/>
            <person name="Walk T."/>
            <person name="White J."/>
            <person name="Yandava C."/>
            <person name="Izard J."/>
            <person name="Baranova O.V."/>
            <person name="Blanton J.M."/>
            <person name="Tanner A.C."/>
            <person name="Dewhirst F.E."/>
            <person name="Haas B."/>
            <person name="Nusbaum C."/>
            <person name="Birren B."/>
        </authorList>
    </citation>
    <scope>NUCLEOTIDE SEQUENCE [LARGE SCALE GENOMIC DNA]</scope>
    <source>
        <strain evidence="5">1-1 BBBD Race 1</strain>
    </source>
</reference>
<keyword evidence="1 3" id="KW-0853">WD repeat</keyword>
<protein>
    <submittedName>
        <fullName evidence="6">WD_REPEATS_REGION domain-containing protein</fullName>
    </submittedName>
</protein>
<accession>A0A180GML4</accession>
<dbReference type="InterPro" id="IPR001680">
    <property type="entry name" value="WD40_rpt"/>
</dbReference>
<evidence type="ECO:0000256" key="2">
    <source>
        <dbReference type="ARBA" id="ARBA00022737"/>
    </source>
</evidence>
<evidence type="ECO:0000256" key="1">
    <source>
        <dbReference type="ARBA" id="ARBA00022574"/>
    </source>
</evidence>
<name>A0A180GML4_PUCT1</name>
<proteinExistence type="predicted"/>
<dbReference type="SUPFAM" id="SSF50978">
    <property type="entry name" value="WD40 repeat-like"/>
    <property type="match status" value="1"/>
</dbReference>
<dbReference type="VEuPathDB" id="FungiDB:PTTG_09711"/>
<dbReference type="PROSITE" id="PS00678">
    <property type="entry name" value="WD_REPEATS_1"/>
    <property type="match status" value="1"/>
</dbReference>
<dbReference type="SMART" id="SM00320">
    <property type="entry name" value="WD40"/>
    <property type="match status" value="1"/>
</dbReference>
<dbReference type="AlphaFoldDB" id="A0A180GML4"/>
<dbReference type="InterPro" id="IPR015943">
    <property type="entry name" value="WD40/YVTN_repeat-like_dom_sf"/>
</dbReference>
<dbReference type="InterPro" id="IPR019775">
    <property type="entry name" value="WD40_repeat_CS"/>
</dbReference>
<dbReference type="PROSITE" id="PS50082">
    <property type="entry name" value="WD_REPEATS_2"/>
    <property type="match status" value="1"/>
</dbReference>
<evidence type="ECO:0000256" key="4">
    <source>
        <dbReference type="SAM" id="MobiDB-lite"/>
    </source>
</evidence>
<keyword evidence="7" id="KW-1185">Reference proteome</keyword>
<dbReference type="InterPro" id="IPR036322">
    <property type="entry name" value="WD40_repeat_dom_sf"/>
</dbReference>
<evidence type="ECO:0000313" key="5">
    <source>
        <dbReference type="EMBL" id="OAV93960.1"/>
    </source>
</evidence>
<evidence type="ECO:0000313" key="7">
    <source>
        <dbReference type="Proteomes" id="UP000005240"/>
    </source>
</evidence>
<dbReference type="EnsemblFungi" id="PTTG_09711-t43_1">
    <property type="protein sequence ID" value="PTTG_09711-t43_1-p1"/>
    <property type="gene ID" value="PTTG_09711"/>
</dbReference>
<feature type="region of interest" description="Disordered" evidence="4">
    <location>
        <begin position="87"/>
        <end position="128"/>
    </location>
</feature>
<dbReference type="EMBL" id="ADAS02000044">
    <property type="protein sequence ID" value="OAV93960.1"/>
    <property type="molecule type" value="Genomic_DNA"/>
</dbReference>
<organism evidence="5">
    <name type="scientific">Puccinia triticina (isolate 1-1 / race 1 (BBBD))</name>
    <name type="common">Brown leaf rust fungus</name>
    <dbReference type="NCBI Taxonomy" id="630390"/>
    <lineage>
        <taxon>Eukaryota</taxon>
        <taxon>Fungi</taxon>
        <taxon>Dikarya</taxon>
        <taxon>Basidiomycota</taxon>
        <taxon>Pucciniomycotina</taxon>
        <taxon>Pucciniomycetes</taxon>
        <taxon>Pucciniales</taxon>
        <taxon>Pucciniaceae</taxon>
        <taxon>Puccinia</taxon>
    </lineage>
</organism>
<reference evidence="6 7" key="3">
    <citation type="journal article" date="2017" name="G3 (Bethesda)">
        <title>Comparative analysis highlights variable genome content of wheat rusts and divergence of the mating loci.</title>
        <authorList>
            <person name="Cuomo C.A."/>
            <person name="Bakkeren G."/>
            <person name="Khalil H.B."/>
            <person name="Panwar V."/>
            <person name="Joly D."/>
            <person name="Linning R."/>
            <person name="Sakthikumar S."/>
            <person name="Song X."/>
            <person name="Adiconis X."/>
            <person name="Fan L."/>
            <person name="Goldberg J.M."/>
            <person name="Levin J.Z."/>
            <person name="Young S."/>
            <person name="Zeng Q."/>
            <person name="Anikster Y."/>
            <person name="Bruce M."/>
            <person name="Wang M."/>
            <person name="Yin C."/>
            <person name="McCallum B."/>
            <person name="Szabo L.J."/>
            <person name="Hulbert S."/>
            <person name="Chen X."/>
            <person name="Fellers J.P."/>
        </authorList>
    </citation>
    <scope>NUCLEOTIDE SEQUENCE</scope>
    <source>
        <strain evidence="6">isolate 1-1 / race 1 (BBBD)</strain>
        <strain evidence="7">Isolate 1-1 / race 1 (BBBD)</strain>
    </source>
</reference>